<dbReference type="InterPro" id="IPR015413">
    <property type="entry name" value="Methionyl/Leucyl_tRNA_Synth"/>
</dbReference>
<dbReference type="FunFam" id="2.170.220.10:FF:000003">
    <property type="entry name" value="Methionine--tRNA ligase"/>
    <property type="match status" value="1"/>
</dbReference>
<dbReference type="PANTHER" id="PTHR43326">
    <property type="entry name" value="METHIONYL-TRNA SYNTHETASE"/>
    <property type="match status" value="1"/>
</dbReference>
<dbReference type="InterPro" id="IPR009080">
    <property type="entry name" value="tRNAsynth_Ia_anticodon-bd"/>
</dbReference>
<dbReference type="GeneID" id="108632464"/>
<dbReference type="PANTHER" id="PTHR43326:SF1">
    <property type="entry name" value="METHIONINE--TRNA LIGASE, MITOCHONDRIAL"/>
    <property type="match status" value="1"/>
</dbReference>
<gene>
    <name evidence="13" type="primary">LOC108632464</name>
</gene>
<dbReference type="GO" id="GO:0005524">
    <property type="term" value="F:ATP binding"/>
    <property type="evidence" value="ECO:0007669"/>
    <property type="project" value="UniProtKB-KW"/>
</dbReference>
<evidence type="ECO:0000256" key="6">
    <source>
        <dbReference type="ARBA" id="ARBA00023146"/>
    </source>
</evidence>
<dbReference type="SUPFAM" id="SSF52374">
    <property type="entry name" value="Nucleotidylyl transferase"/>
    <property type="match status" value="1"/>
</dbReference>
<evidence type="ECO:0000256" key="4">
    <source>
        <dbReference type="ARBA" id="ARBA00022840"/>
    </source>
</evidence>
<dbReference type="Pfam" id="PF09334">
    <property type="entry name" value="tRNA-synt_1g"/>
    <property type="match status" value="1"/>
</dbReference>
<evidence type="ECO:0000256" key="9">
    <source>
        <dbReference type="RuleBase" id="RU363039"/>
    </source>
</evidence>
<evidence type="ECO:0000313" key="13">
    <source>
        <dbReference type="RefSeq" id="XP_017892573.1"/>
    </source>
</evidence>
<evidence type="ECO:0000256" key="3">
    <source>
        <dbReference type="ARBA" id="ARBA00022741"/>
    </source>
</evidence>
<comment type="similarity">
    <text evidence="9">Belongs to the class-I aminoacyl-tRNA synthetase family.</text>
</comment>
<dbReference type="InterPro" id="IPR023457">
    <property type="entry name" value="Met-tRNA_synth_2"/>
</dbReference>
<name>A0AAJ7JH72_9HYME</name>
<evidence type="ECO:0000256" key="2">
    <source>
        <dbReference type="ARBA" id="ARBA00022598"/>
    </source>
</evidence>
<dbReference type="Gene3D" id="1.10.730.10">
    <property type="entry name" value="Isoleucyl-tRNA Synthetase, Domain 1"/>
    <property type="match status" value="1"/>
</dbReference>
<dbReference type="InterPro" id="IPR014729">
    <property type="entry name" value="Rossmann-like_a/b/a_fold"/>
</dbReference>
<dbReference type="CDD" id="cd07957">
    <property type="entry name" value="Anticodon_Ia_Met"/>
    <property type="match status" value="1"/>
</dbReference>
<keyword evidence="3 9" id="KW-0547">Nucleotide-binding</keyword>
<dbReference type="Gene3D" id="3.40.50.620">
    <property type="entry name" value="HUPs"/>
    <property type="match status" value="1"/>
</dbReference>
<dbReference type="Pfam" id="PF08264">
    <property type="entry name" value="Anticodon_1"/>
    <property type="match status" value="1"/>
</dbReference>
<evidence type="ECO:0000259" key="10">
    <source>
        <dbReference type="Pfam" id="PF08264"/>
    </source>
</evidence>
<dbReference type="AlphaFoldDB" id="A0AAJ7JH72"/>
<dbReference type="EC" id="6.1.1.10" evidence="1"/>
<dbReference type="KEGG" id="ccal:108632464"/>
<proteinExistence type="inferred from homology"/>
<accession>A0AAJ7JH72</accession>
<protein>
    <recommendedName>
        <fullName evidence="7">Methionine--tRNA ligase, mitochondrial</fullName>
        <ecNumber evidence="1">6.1.1.10</ecNumber>
    </recommendedName>
    <alternativeName>
        <fullName evidence="8">Mitochondrial methionyl-tRNA synthetase</fullName>
    </alternativeName>
</protein>
<dbReference type="RefSeq" id="XP_017892573.1">
    <property type="nucleotide sequence ID" value="XM_018037084.2"/>
</dbReference>
<dbReference type="GO" id="GO:0004825">
    <property type="term" value="F:methionine-tRNA ligase activity"/>
    <property type="evidence" value="ECO:0007669"/>
    <property type="project" value="UniProtKB-EC"/>
</dbReference>
<dbReference type="Gene3D" id="2.170.220.10">
    <property type="match status" value="1"/>
</dbReference>
<keyword evidence="12" id="KW-1185">Reference proteome</keyword>
<keyword evidence="2 9" id="KW-0436">Ligase</keyword>
<evidence type="ECO:0000256" key="7">
    <source>
        <dbReference type="ARBA" id="ARBA00026124"/>
    </source>
</evidence>
<evidence type="ECO:0000256" key="8">
    <source>
        <dbReference type="ARBA" id="ARBA00030331"/>
    </source>
</evidence>
<reference evidence="13" key="1">
    <citation type="submission" date="2025-08" db="UniProtKB">
        <authorList>
            <consortium name="RefSeq"/>
        </authorList>
    </citation>
    <scope>IDENTIFICATION</scope>
    <source>
        <tissue evidence="13">Whole body</tissue>
    </source>
</reference>
<keyword evidence="6 9" id="KW-0030">Aminoacyl-tRNA synthetase</keyword>
<dbReference type="SUPFAM" id="SSF47323">
    <property type="entry name" value="Anticodon-binding domain of a subclass of class I aminoacyl-tRNA synthetases"/>
    <property type="match status" value="1"/>
</dbReference>
<dbReference type="CDD" id="cd00814">
    <property type="entry name" value="MetRS_core"/>
    <property type="match status" value="1"/>
</dbReference>
<dbReference type="InterPro" id="IPR033911">
    <property type="entry name" value="MetRS_core"/>
</dbReference>
<evidence type="ECO:0000256" key="1">
    <source>
        <dbReference type="ARBA" id="ARBA00012838"/>
    </source>
</evidence>
<evidence type="ECO:0000313" key="12">
    <source>
        <dbReference type="Proteomes" id="UP000694925"/>
    </source>
</evidence>
<organism evidence="12 13">
    <name type="scientific">Ceratina calcarata</name>
    <dbReference type="NCBI Taxonomy" id="156304"/>
    <lineage>
        <taxon>Eukaryota</taxon>
        <taxon>Metazoa</taxon>
        <taxon>Ecdysozoa</taxon>
        <taxon>Arthropoda</taxon>
        <taxon>Hexapoda</taxon>
        <taxon>Insecta</taxon>
        <taxon>Pterygota</taxon>
        <taxon>Neoptera</taxon>
        <taxon>Endopterygota</taxon>
        <taxon>Hymenoptera</taxon>
        <taxon>Apocrita</taxon>
        <taxon>Aculeata</taxon>
        <taxon>Apoidea</taxon>
        <taxon>Anthophila</taxon>
        <taxon>Apidae</taxon>
        <taxon>Ceratina</taxon>
        <taxon>Zadontomerus</taxon>
    </lineage>
</organism>
<evidence type="ECO:0000256" key="5">
    <source>
        <dbReference type="ARBA" id="ARBA00022917"/>
    </source>
</evidence>
<dbReference type="InterPro" id="IPR013155">
    <property type="entry name" value="M/V/L/I-tRNA-synth_anticd-bd"/>
</dbReference>
<feature type="domain" description="Methionyl/Valyl/Leucyl/Isoleucyl-tRNA synthetase anticodon-binding" evidence="10">
    <location>
        <begin position="504"/>
        <end position="598"/>
    </location>
</feature>
<keyword evidence="4 9" id="KW-0067">ATP-binding</keyword>
<dbReference type="InterPro" id="IPR014758">
    <property type="entry name" value="Met-tRNA_synth"/>
</dbReference>
<dbReference type="PRINTS" id="PR01041">
    <property type="entry name" value="TRNASYNTHMET"/>
</dbReference>
<dbReference type="InterPro" id="IPR041872">
    <property type="entry name" value="Anticodon_Met"/>
</dbReference>
<dbReference type="Proteomes" id="UP000694925">
    <property type="component" value="Unplaced"/>
</dbReference>
<keyword evidence="5 9" id="KW-0648">Protein biosynthesis</keyword>
<dbReference type="GO" id="GO:0006431">
    <property type="term" value="P:methionyl-tRNA aminoacylation"/>
    <property type="evidence" value="ECO:0007669"/>
    <property type="project" value="InterPro"/>
</dbReference>
<evidence type="ECO:0000259" key="11">
    <source>
        <dbReference type="Pfam" id="PF09334"/>
    </source>
</evidence>
<dbReference type="NCBIfam" id="TIGR00398">
    <property type="entry name" value="metG"/>
    <property type="match status" value="1"/>
</dbReference>
<dbReference type="CTD" id="41733"/>
<sequence length="634" mass="73455">MATFSRNIVRLSVLTFKNVSIITSNCNKRYIMMSRARLEKAVENLEKNPFFNKYADKIARFQQTSPEEFLQRVESQEKKLQQKKVRLSRSFPFLLRKRPPPWTHIQKSNFSDHAVKNMYITTPIFYVNAGPHIGHVYTAVLADAIARFNTMLGHSVFLCTGTDEHGTKVQKAANTAALPIPEYCTRVSRQFQDVCDNFQVQYSRFIRTTETRHREAVHHFWNRLENNGHIYRGKYAGWYNVSEEAFVSDKEVLHKSSATNAFTESGDVLEWTEEDGYKFRLTSFVDDLKYWLKDENVIQPAMYRNSLVFWLDDLRDLSISRPVERVPWAIRTPSDESHTIYVWLDALVNYLTALGYPDKSFTEFWPPVQVIGKDILKFHGIYWPAFLIAAGLEPPKKLVCHGHWVIQDKKMSKSKGNVISPSTAVRDFTEEGLRYFLLRQATLQADANYNKSKVRKVLNSELADTLGNLINRCFGPAINPNKVLHNSAEYADILESDVARRNISSLEDLGEKAKKHYEEYNLHHAIEAVMDTLHITNQMFEYHQPWCLIKCKDPDSLKELEAVISLALENLRVAALVLHPIIPKLTSELLEFLQVPMERRTWNDTKPLHLTSASHSTRRHVPSENIMFFRKIKN</sequence>
<feature type="domain" description="Methionyl/Leucyl tRNA synthetase" evidence="11">
    <location>
        <begin position="118"/>
        <end position="473"/>
    </location>
</feature>